<dbReference type="InterPro" id="IPR045227">
    <property type="entry name" value="WDR18/Ipi3/RID3"/>
</dbReference>
<dbReference type="PANTHER" id="PTHR18763">
    <property type="entry name" value="WD-REPEAT PROTEIN 18"/>
    <property type="match status" value="1"/>
</dbReference>
<feature type="compositionally biased region" description="Acidic residues" evidence="3">
    <location>
        <begin position="435"/>
        <end position="445"/>
    </location>
</feature>
<accession>A0A4P1R0D1</accession>
<dbReference type="GO" id="GO:0005656">
    <property type="term" value="C:nuclear pre-replicative complex"/>
    <property type="evidence" value="ECO:0007669"/>
    <property type="project" value="TreeGrafter"/>
</dbReference>
<sequence length="445" mass="48569">MSPFPSSFDEFILTSSPDGPIVAYEASTGATYTRFSDSRSPRRGLTMVNQGLIAVSHVFSETGAGSVQIYNWHISNVFNNFPLPEPVAPLVATSDGAFLFVGGLSGTIHSLSIPSGNLINSLSLHSKPISTLHLNDDGSLVISGSNDGVIVMIPSFKLVEEGSYSLAEDDSRDFILHQWKAHSDSITALKSGVGVCRSTLISCSLDCTCKIWDMSNGVLIQTVAFPYAIFGVAVDSRESRFYAAGEDGLVYMGSMNRKMIDKGYELFTSSKCHNGSIVSLVLVNEGKDLVSASEDGSVWKWDVMNGEVTMVLGNNNDKRSMISDMIVAKRDRNYGVIMENDVVGGSEINGFNSSYSSCFSSSRLYDEKVVTNLMQITDFGQVLDVIVEDKKKAINMLESAIEMYERLLKLILKEAMRGIGGSNDDEDAEKQGDKEQEEEEKENDK</sequence>
<evidence type="ECO:0000256" key="2">
    <source>
        <dbReference type="SAM" id="Coils"/>
    </source>
</evidence>
<dbReference type="SMART" id="SM00320">
    <property type="entry name" value="WD40"/>
    <property type="match status" value="4"/>
</dbReference>
<proteinExistence type="predicted"/>
<dbReference type="OrthoDB" id="756370at2759"/>
<dbReference type="PANTHER" id="PTHR18763:SF3">
    <property type="entry name" value="OS09G0477800 PROTEIN"/>
    <property type="match status" value="1"/>
</dbReference>
<keyword evidence="5" id="KW-1185">Reference proteome</keyword>
<dbReference type="Pfam" id="PF00400">
    <property type="entry name" value="WD40"/>
    <property type="match status" value="3"/>
</dbReference>
<dbReference type="STRING" id="3871.A0A4P1R0D1"/>
<dbReference type="EMBL" id="CM007373">
    <property type="protein sequence ID" value="OIV99077.1"/>
    <property type="molecule type" value="Genomic_DNA"/>
</dbReference>
<feature type="repeat" description="WD" evidence="1">
    <location>
        <begin position="122"/>
        <end position="152"/>
    </location>
</feature>
<reference evidence="4 5" key="1">
    <citation type="journal article" date="2017" name="Plant Biotechnol. J.">
        <title>A comprehensive draft genome sequence for lupin (Lupinus angustifolius), an emerging health food: insights into plant-microbe interactions and legume evolution.</title>
        <authorList>
            <person name="Hane J.K."/>
            <person name="Ming Y."/>
            <person name="Kamphuis L.G."/>
            <person name="Nelson M.N."/>
            <person name="Garg G."/>
            <person name="Atkins C.A."/>
            <person name="Bayer P.E."/>
            <person name="Bravo A."/>
            <person name="Bringans S."/>
            <person name="Cannon S."/>
            <person name="Edwards D."/>
            <person name="Foley R."/>
            <person name="Gao L.L."/>
            <person name="Harrison M.J."/>
            <person name="Huang W."/>
            <person name="Hurgobin B."/>
            <person name="Li S."/>
            <person name="Liu C.W."/>
            <person name="McGrath A."/>
            <person name="Morahan G."/>
            <person name="Murray J."/>
            <person name="Weller J."/>
            <person name="Jian J."/>
            <person name="Singh K.B."/>
        </authorList>
    </citation>
    <scope>NUCLEOTIDE SEQUENCE [LARGE SCALE GENOMIC DNA]</scope>
    <source>
        <strain evidence="5">cv. Tanjil</strain>
        <tissue evidence="4">Whole plant</tissue>
    </source>
</reference>
<gene>
    <name evidence="4" type="ORF">TanjilG_32336</name>
</gene>
<feature type="repeat" description="WD" evidence="1">
    <location>
        <begin position="270"/>
        <end position="311"/>
    </location>
</feature>
<dbReference type="InterPro" id="IPR001680">
    <property type="entry name" value="WD40_rpt"/>
</dbReference>
<dbReference type="Gramene" id="OIV99077">
    <property type="protein sequence ID" value="OIV99077"/>
    <property type="gene ID" value="TanjilG_32336"/>
</dbReference>
<dbReference type="PROSITE" id="PS50082">
    <property type="entry name" value="WD_REPEATS_2"/>
    <property type="match status" value="2"/>
</dbReference>
<dbReference type="KEGG" id="lang:109325033"/>
<evidence type="ECO:0000256" key="3">
    <source>
        <dbReference type="SAM" id="MobiDB-lite"/>
    </source>
</evidence>
<name>A0A4P1R0D1_LUPAN</name>
<dbReference type="Gene3D" id="2.130.10.10">
    <property type="entry name" value="YVTN repeat-like/Quinoprotein amine dehydrogenase"/>
    <property type="match status" value="2"/>
</dbReference>
<evidence type="ECO:0000256" key="1">
    <source>
        <dbReference type="PROSITE-ProRule" id="PRU00221"/>
    </source>
</evidence>
<keyword evidence="2" id="KW-0175">Coiled coil</keyword>
<evidence type="ECO:0000313" key="5">
    <source>
        <dbReference type="Proteomes" id="UP000188354"/>
    </source>
</evidence>
<feature type="region of interest" description="Disordered" evidence="3">
    <location>
        <begin position="419"/>
        <end position="445"/>
    </location>
</feature>
<dbReference type="AlphaFoldDB" id="A0A4P1R0D1"/>
<organism evidence="4 5">
    <name type="scientific">Lupinus angustifolius</name>
    <name type="common">Narrow-leaved blue lupine</name>
    <dbReference type="NCBI Taxonomy" id="3871"/>
    <lineage>
        <taxon>Eukaryota</taxon>
        <taxon>Viridiplantae</taxon>
        <taxon>Streptophyta</taxon>
        <taxon>Embryophyta</taxon>
        <taxon>Tracheophyta</taxon>
        <taxon>Spermatophyta</taxon>
        <taxon>Magnoliopsida</taxon>
        <taxon>eudicotyledons</taxon>
        <taxon>Gunneridae</taxon>
        <taxon>Pentapetalae</taxon>
        <taxon>rosids</taxon>
        <taxon>fabids</taxon>
        <taxon>Fabales</taxon>
        <taxon>Fabaceae</taxon>
        <taxon>Papilionoideae</taxon>
        <taxon>50 kb inversion clade</taxon>
        <taxon>genistoids sensu lato</taxon>
        <taxon>core genistoids</taxon>
        <taxon>Genisteae</taxon>
        <taxon>Lupinus</taxon>
    </lineage>
</organism>
<dbReference type="InterPro" id="IPR015943">
    <property type="entry name" value="WD40/YVTN_repeat-like_dom_sf"/>
</dbReference>
<dbReference type="InterPro" id="IPR011047">
    <property type="entry name" value="Quinoprotein_ADH-like_sf"/>
</dbReference>
<dbReference type="GO" id="GO:0006364">
    <property type="term" value="P:rRNA processing"/>
    <property type="evidence" value="ECO:0007669"/>
    <property type="project" value="TreeGrafter"/>
</dbReference>
<evidence type="ECO:0000313" key="4">
    <source>
        <dbReference type="EMBL" id="OIV99077.1"/>
    </source>
</evidence>
<dbReference type="GO" id="GO:0120330">
    <property type="term" value="C:rixosome complex"/>
    <property type="evidence" value="ECO:0007669"/>
    <property type="project" value="TreeGrafter"/>
</dbReference>
<dbReference type="SUPFAM" id="SSF50998">
    <property type="entry name" value="Quinoprotein alcohol dehydrogenase-like"/>
    <property type="match status" value="1"/>
</dbReference>
<dbReference type="Proteomes" id="UP000188354">
    <property type="component" value="Chromosome LG13"/>
</dbReference>
<protein>
    <submittedName>
        <fullName evidence="4">Uncharacterized protein</fullName>
    </submittedName>
</protein>
<keyword evidence="1" id="KW-0853">WD repeat</keyword>
<dbReference type="GO" id="GO:0006261">
    <property type="term" value="P:DNA-templated DNA replication"/>
    <property type="evidence" value="ECO:0007669"/>
    <property type="project" value="TreeGrafter"/>
</dbReference>
<feature type="coiled-coil region" evidence="2">
    <location>
        <begin position="387"/>
        <end position="414"/>
    </location>
</feature>